<dbReference type="InterPro" id="IPR014729">
    <property type="entry name" value="Rossmann-like_a/b/a_fold"/>
</dbReference>
<keyword evidence="6" id="KW-0963">Cytoplasm</keyword>
<comment type="function">
    <text evidence="6">Ligates lysine onto the cytidine present at position 34 of the AUA codon-specific tRNA(Ile) that contains the anticodon CAU, in an ATP-dependent manner. Cytidine is converted to lysidine, thus changing the amino acid specificity of the tRNA from methionine to isoleucine.</text>
</comment>
<evidence type="ECO:0000256" key="6">
    <source>
        <dbReference type="HAMAP-Rule" id="MF_01161"/>
    </source>
</evidence>
<comment type="caution">
    <text evidence="8">The sequence shown here is derived from an EMBL/GenBank/DDBJ whole genome shotgun (WGS) entry which is preliminary data.</text>
</comment>
<dbReference type="HAMAP" id="MF_01161">
    <property type="entry name" value="tRNA_Ile_lys_synt"/>
    <property type="match status" value="1"/>
</dbReference>
<evidence type="ECO:0000256" key="2">
    <source>
        <dbReference type="ARBA" id="ARBA00022694"/>
    </source>
</evidence>
<dbReference type="Proteomes" id="UP000285710">
    <property type="component" value="Unassembled WGS sequence"/>
</dbReference>
<dbReference type="Gene3D" id="3.40.50.620">
    <property type="entry name" value="HUPs"/>
    <property type="match status" value="1"/>
</dbReference>
<dbReference type="EMBL" id="SAUW01000016">
    <property type="protein sequence ID" value="RWR08932.1"/>
    <property type="molecule type" value="Genomic_DNA"/>
</dbReference>
<dbReference type="GO" id="GO:0005524">
    <property type="term" value="F:ATP binding"/>
    <property type="evidence" value="ECO:0007669"/>
    <property type="project" value="UniProtKB-UniRule"/>
</dbReference>
<evidence type="ECO:0000313" key="9">
    <source>
        <dbReference type="Proteomes" id="UP000285710"/>
    </source>
</evidence>
<dbReference type="GO" id="GO:0006400">
    <property type="term" value="P:tRNA modification"/>
    <property type="evidence" value="ECO:0007669"/>
    <property type="project" value="UniProtKB-UniRule"/>
</dbReference>
<keyword evidence="9" id="KW-1185">Reference proteome</keyword>
<dbReference type="PANTHER" id="PTHR43033">
    <property type="entry name" value="TRNA(ILE)-LYSIDINE SYNTHASE-RELATED"/>
    <property type="match status" value="1"/>
</dbReference>
<keyword evidence="2 6" id="KW-0819">tRNA processing</keyword>
<gene>
    <name evidence="6 8" type="primary">tilS</name>
    <name evidence="8" type="ORF">D2T33_15180</name>
</gene>
<dbReference type="InterPro" id="IPR012094">
    <property type="entry name" value="tRNA_Ile_lys_synt"/>
</dbReference>
<feature type="binding site" evidence="6">
    <location>
        <begin position="22"/>
        <end position="27"/>
    </location>
    <ligand>
        <name>ATP</name>
        <dbReference type="ChEBI" id="CHEBI:30616"/>
    </ligand>
</feature>
<dbReference type="GO" id="GO:0032267">
    <property type="term" value="F:tRNA(Ile)-lysidine synthase activity"/>
    <property type="evidence" value="ECO:0007669"/>
    <property type="project" value="UniProtKB-EC"/>
</dbReference>
<dbReference type="CDD" id="cd01992">
    <property type="entry name" value="TilS_N"/>
    <property type="match status" value="1"/>
</dbReference>
<keyword evidence="1 6" id="KW-0436">Ligase</keyword>
<dbReference type="SUPFAM" id="SSF52402">
    <property type="entry name" value="Adenine nucleotide alpha hydrolases-like"/>
    <property type="match status" value="1"/>
</dbReference>
<dbReference type="EC" id="6.3.4.19" evidence="6"/>
<dbReference type="InterPro" id="IPR011063">
    <property type="entry name" value="TilS/TtcA_N"/>
</dbReference>
<comment type="domain">
    <text evidence="6">The N-terminal region contains the highly conserved SGGXDS motif, predicted to be a P-loop motif involved in ATP binding.</text>
</comment>
<protein>
    <recommendedName>
        <fullName evidence="6">tRNA(Ile)-lysidine synthase</fullName>
        <ecNumber evidence="6">6.3.4.19</ecNumber>
    </recommendedName>
    <alternativeName>
        <fullName evidence="6">tRNA(Ile)-2-lysyl-cytidine synthase</fullName>
    </alternativeName>
    <alternativeName>
        <fullName evidence="6">tRNA(Ile)-lysidine synthetase</fullName>
    </alternativeName>
</protein>
<evidence type="ECO:0000259" key="7">
    <source>
        <dbReference type="Pfam" id="PF01171"/>
    </source>
</evidence>
<dbReference type="Pfam" id="PF01171">
    <property type="entry name" value="ATP_bind_3"/>
    <property type="match status" value="1"/>
</dbReference>
<proteinExistence type="inferred from homology"/>
<name>A0A443IRE6_9RHOB</name>
<dbReference type="AlphaFoldDB" id="A0A443IRE6"/>
<organism evidence="8 9">
    <name type="scientific">Paenirhodobacter populi</name>
    <dbReference type="NCBI Taxonomy" id="2306993"/>
    <lineage>
        <taxon>Bacteria</taxon>
        <taxon>Pseudomonadati</taxon>
        <taxon>Pseudomonadota</taxon>
        <taxon>Alphaproteobacteria</taxon>
        <taxon>Rhodobacterales</taxon>
        <taxon>Rhodobacter group</taxon>
        <taxon>Paenirhodobacter</taxon>
    </lineage>
</organism>
<dbReference type="PANTHER" id="PTHR43033:SF1">
    <property type="entry name" value="TRNA(ILE)-LYSIDINE SYNTHASE-RELATED"/>
    <property type="match status" value="1"/>
</dbReference>
<dbReference type="NCBIfam" id="TIGR02432">
    <property type="entry name" value="lysidine_TilS_N"/>
    <property type="match status" value="1"/>
</dbReference>
<reference evidence="8 9" key="1">
    <citation type="submission" date="2019-01" db="EMBL/GenBank/DDBJ databases">
        <title>Sinorhodobacter populi sp. nov. isolated from the symptomatic bark tissue of Populus euramericana canker.</title>
        <authorList>
            <person name="Xu G."/>
        </authorList>
    </citation>
    <scope>NUCLEOTIDE SEQUENCE [LARGE SCALE GENOMIC DNA]</scope>
    <source>
        <strain evidence="8 9">2D-5</strain>
    </source>
</reference>
<sequence length="400" mass="42368">MTTIVADALGPDTPRRIGVAVSGGGDSTALLHALIGAGFAVEAVTVDHGLRPESLTEAEDVGRACAALSVPHTILCWPGTEAAGNLMDAARRARLRLIGAWARRRGIDTVALGHTADDQAETFLMRLSREAGLEGLSGIRARFRAEGVLWVRPMLTVPRAALRDWLRARDIGWVDDPSNENDRFARVRARKALRALRPAGVTAERIGAVVGHLAAANAALDRLLGQWVAAHVTETGGELQVPEGDFAALDPELRRRFVLDALIWIAGTDYGPRGAKLAAFLAAPRDATLHGCRIRFARGRMVLSREARAVAGLVAARDAVWDGWRITGPVPEGARIAALGAGGLAQCPDWRATGISRAGLLASPAVWMGETLLAAPLAGVGTGFVARNLRGSFADRGFSR</sequence>
<evidence type="ECO:0000256" key="3">
    <source>
        <dbReference type="ARBA" id="ARBA00022741"/>
    </source>
</evidence>
<evidence type="ECO:0000256" key="4">
    <source>
        <dbReference type="ARBA" id="ARBA00022840"/>
    </source>
</evidence>
<accession>A0A443IRE6</accession>
<comment type="similarity">
    <text evidence="6">Belongs to the tRNA(Ile)-lysidine synthase family.</text>
</comment>
<keyword evidence="3 6" id="KW-0547">Nucleotide-binding</keyword>
<keyword evidence="4 6" id="KW-0067">ATP-binding</keyword>
<reference evidence="8 9" key="2">
    <citation type="submission" date="2019-01" db="EMBL/GenBank/DDBJ databases">
        <authorList>
            <person name="Li Y."/>
        </authorList>
    </citation>
    <scope>NUCLEOTIDE SEQUENCE [LARGE SCALE GENOMIC DNA]</scope>
    <source>
        <strain evidence="8 9">2D-5</strain>
    </source>
</reference>
<evidence type="ECO:0000256" key="1">
    <source>
        <dbReference type="ARBA" id="ARBA00022598"/>
    </source>
</evidence>
<dbReference type="InterPro" id="IPR012795">
    <property type="entry name" value="tRNA_Ile_lys_synt_N"/>
</dbReference>
<comment type="catalytic activity">
    <reaction evidence="5 6">
        <text>cytidine(34) in tRNA(Ile2) + L-lysine + ATP = lysidine(34) in tRNA(Ile2) + AMP + diphosphate + H(+)</text>
        <dbReference type="Rhea" id="RHEA:43744"/>
        <dbReference type="Rhea" id="RHEA-COMP:10625"/>
        <dbReference type="Rhea" id="RHEA-COMP:10670"/>
        <dbReference type="ChEBI" id="CHEBI:15378"/>
        <dbReference type="ChEBI" id="CHEBI:30616"/>
        <dbReference type="ChEBI" id="CHEBI:32551"/>
        <dbReference type="ChEBI" id="CHEBI:33019"/>
        <dbReference type="ChEBI" id="CHEBI:82748"/>
        <dbReference type="ChEBI" id="CHEBI:83665"/>
        <dbReference type="ChEBI" id="CHEBI:456215"/>
        <dbReference type="EC" id="6.3.4.19"/>
    </reaction>
</comment>
<feature type="domain" description="tRNA(Ile)-lysidine/2-thiocytidine synthase N-terminal" evidence="7">
    <location>
        <begin position="17"/>
        <end position="191"/>
    </location>
</feature>
<evidence type="ECO:0000313" key="8">
    <source>
        <dbReference type="EMBL" id="RWR08932.1"/>
    </source>
</evidence>
<evidence type="ECO:0000256" key="5">
    <source>
        <dbReference type="ARBA" id="ARBA00048539"/>
    </source>
</evidence>
<dbReference type="GO" id="GO:0005737">
    <property type="term" value="C:cytoplasm"/>
    <property type="evidence" value="ECO:0007669"/>
    <property type="project" value="UniProtKB-SubCell"/>
</dbReference>
<comment type="subcellular location">
    <subcellularLocation>
        <location evidence="6">Cytoplasm</location>
    </subcellularLocation>
</comment>